<evidence type="ECO:0000313" key="2">
    <source>
        <dbReference type="Proteomes" id="UP001313282"/>
    </source>
</evidence>
<dbReference type="EMBL" id="JAVHNR010000001">
    <property type="protein sequence ID" value="KAK6356027.1"/>
    <property type="molecule type" value="Genomic_DNA"/>
</dbReference>
<comment type="caution">
    <text evidence="1">The sequence shown here is derived from an EMBL/GenBank/DDBJ whole genome shotgun (WGS) entry which is preliminary data.</text>
</comment>
<proteinExistence type="predicted"/>
<gene>
    <name evidence="1" type="ORF">TWF718_000401</name>
</gene>
<keyword evidence="2" id="KW-1185">Reference proteome</keyword>
<dbReference type="AlphaFoldDB" id="A0AAN8N7D6"/>
<name>A0AAN8N7D6_9PEZI</name>
<sequence length="269" mass="30937">MEPQEVVLFLDDAIRFANTDDLALMFPTTSFGKMNPPVADMVFAQLTHPHAPPGPMFFKCAYNNVTRIFTVKMPSTIYQVCAKWLFGQYFNWKRLDLPDSVDSLEPGVRLEIHLNSACREFYFPYEHAIKQPDGMIKFNTARFPSIVIEVGWNEGWESLHKCRDLWMYGSQGSVRVIILINFAETRRDVKGVLEVTSVRDGTLVAQRATIWPTPTEKEKKIFILLEELYGSYLPKDFDPKLRLELDVSDLRVRAKTQLEQISPGLIPMV</sequence>
<dbReference type="Proteomes" id="UP001313282">
    <property type="component" value="Unassembled WGS sequence"/>
</dbReference>
<accession>A0AAN8N7D6</accession>
<reference evidence="1 2" key="1">
    <citation type="submission" date="2019-10" db="EMBL/GenBank/DDBJ databases">
        <authorList>
            <person name="Palmer J.M."/>
        </authorList>
    </citation>
    <scope>NUCLEOTIDE SEQUENCE [LARGE SCALE GENOMIC DNA]</scope>
    <source>
        <strain evidence="1 2">TWF718</strain>
    </source>
</reference>
<protein>
    <submittedName>
        <fullName evidence="1">Uncharacterized protein</fullName>
    </submittedName>
</protein>
<organism evidence="1 2">
    <name type="scientific">Orbilia javanica</name>
    <dbReference type="NCBI Taxonomy" id="47235"/>
    <lineage>
        <taxon>Eukaryota</taxon>
        <taxon>Fungi</taxon>
        <taxon>Dikarya</taxon>
        <taxon>Ascomycota</taxon>
        <taxon>Pezizomycotina</taxon>
        <taxon>Orbiliomycetes</taxon>
        <taxon>Orbiliales</taxon>
        <taxon>Orbiliaceae</taxon>
        <taxon>Orbilia</taxon>
    </lineage>
</organism>
<evidence type="ECO:0000313" key="1">
    <source>
        <dbReference type="EMBL" id="KAK6356027.1"/>
    </source>
</evidence>